<accession>A0A8H8P5S5</accession>
<name>A0A8H8P5S5_9AGAM</name>
<dbReference type="Proteomes" id="UP000650533">
    <property type="component" value="Chromosome 13"/>
</dbReference>
<sequence>MAKLMSMKGPNGKFPCRACKIEGVNQGGAGRGKNTLYVPLSRPFVPRAEIQRYDPLNLPCRSHANHVQQALDVQGAVNDPAEQVLSRNTSVNGLLPLAHLALLEFPTLFPHDFMHVMFENILPTLIGLWTRRGQWSTFGSNNKDYQLLDEVWTAVGVACADSGDTIPAAFGCCIPNLDTKPQETTLESMLLFATLIGPALLHCRFVRPRYYHHFVWLVKLIKLCIGLDVRRVDVDEIRQGFAHQIKHLYGLAEELDLKMRQENIATGTRYNAYKDLVFVKPRRERPIQGPLIRKVAEFISTQIPVSAAFIQNKLFNCPFVAWGKMQRITRNEAGNVTGGDLIQGDHIVANNCKLRDALHVMYWSVNSHWQWVRGPAVVLDEETFGYSCAEQFLVIDAAFLRHVTKCAGVFYPHLDDLVLAVVSPIPYLCHIASSGITQYSLRGGRYVSPEILDASKIDCLVGRVQLPLGALYIVQRDTAVGQLDMLDEVVNPN</sequence>
<reference evidence="1" key="1">
    <citation type="submission" date="2020-05" db="EMBL/GenBank/DDBJ databases">
        <title>Evolutionary and genomic comparisons of hybrid uninucleate and nonhybrid Rhizoctonia fungi.</title>
        <authorList>
            <person name="Li C."/>
            <person name="Chen X."/>
        </authorList>
    </citation>
    <scope>NUCLEOTIDE SEQUENCE</scope>
    <source>
        <strain evidence="1">AG-1 IA</strain>
    </source>
</reference>
<dbReference type="RefSeq" id="XP_043185272.1">
    <property type="nucleotide sequence ID" value="XM_043326800.1"/>
</dbReference>
<dbReference type="KEGG" id="rsx:RhiXN_06984"/>
<evidence type="ECO:0000313" key="1">
    <source>
        <dbReference type="EMBL" id="QRW25035.1"/>
    </source>
</evidence>
<gene>
    <name evidence="1" type="ORF">RhiXN_06984</name>
</gene>
<evidence type="ECO:0000313" key="2">
    <source>
        <dbReference type="Proteomes" id="UP000650533"/>
    </source>
</evidence>
<dbReference type="GeneID" id="67029263"/>
<dbReference type="EMBL" id="CP059670">
    <property type="protein sequence ID" value="QRW25035.1"/>
    <property type="molecule type" value="Genomic_DNA"/>
</dbReference>
<protein>
    <submittedName>
        <fullName evidence="1">Retrotransposable element Tf2 protein</fullName>
    </submittedName>
</protein>
<organism evidence="1 2">
    <name type="scientific">Rhizoctonia solani</name>
    <dbReference type="NCBI Taxonomy" id="456999"/>
    <lineage>
        <taxon>Eukaryota</taxon>
        <taxon>Fungi</taxon>
        <taxon>Dikarya</taxon>
        <taxon>Basidiomycota</taxon>
        <taxon>Agaricomycotina</taxon>
        <taxon>Agaricomycetes</taxon>
        <taxon>Cantharellales</taxon>
        <taxon>Ceratobasidiaceae</taxon>
        <taxon>Rhizoctonia</taxon>
    </lineage>
</organism>
<dbReference type="AlphaFoldDB" id="A0A8H8P5S5"/>
<proteinExistence type="predicted"/>